<feature type="transmembrane region" description="Helical" evidence="1">
    <location>
        <begin position="152"/>
        <end position="177"/>
    </location>
</feature>
<organism evidence="2 3">
    <name type="scientific">Epilithonimonas xixisoli</name>
    <dbReference type="NCBI Taxonomy" id="1476462"/>
    <lineage>
        <taxon>Bacteria</taxon>
        <taxon>Pseudomonadati</taxon>
        <taxon>Bacteroidota</taxon>
        <taxon>Flavobacteriia</taxon>
        <taxon>Flavobacteriales</taxon>
        <taxon>Weeksellaceae</taxon>
        <taxon>Chryseobacterium group</taxon>
        <taxon>Epilithonimonas</taxon>
    </lineage>
</organism>
<gene>
    <name evidence="2" type="ORF">B0I22_1422</name>
</gene>
<keyword evidence="1" id="KW-0812">Transmembrane</keyword>
<dbReference type="RefSeq" id="WP_133943850.1">
    <property type="nucleotide sequence ID" value="NZ_SOEO01000001.1"/>
</dbReference>
<evidence type="ECO:0000256" key="1">
    <source>
        <dbReference type="SAM" id="Phobius"/>
    </source>
</evidence>
<dbReference type="Proteomes" id="UP000295313">
    <property type="component" value="Unassembled WGS sequence"/>
</dbReference>
<protein>
    <submittedName>
        <fullName evidence="2">Uncharacterized protein</fullName>
    </submittedName>
</protein>
<keyword evidence="1" id="KW-1133">Transmembrane helix</keyword>
<keyword evidence="1" id="KW-0472">Membrane</keyword>
<accession>A0A4R8IJZ5</accession>
<evidence type="ECO:0000313" key="2">
    <source>
        <dbReference type="EMBL" id="TDX87235.1"/>
    </source>
</evidence>
<comment type="caution">
    <text evidence="2">The sequence shown here is derived from an EMBL/GenBank/DDBJ whole genome shotgun (WGS) entry which is preliminary data.</text>
</comment>
<keyword evidence="3" id="KW-1185">Reference proteome</keyword>
<dbReference type="OrthoDB" id="1249607at2"/>
<dbReference type="EMBL" id="SOEO01000001">
    <property type="protein sequence ID" value="TDX87235.1"/>
    <property type="molecule type" value="Genomic_DNA"/>
</dbReference>
<feature type="transmembrane region" description="Helical" evidence="1">
    <location>
        <begin position="120"/>
        <end position="140"/>
    </location>
</feature>
<sequence>MELDNLKSLWNKEDVSETPEISPEKQRQMHHPLERIRKNMRYEFWSTVVLLPVILIVIWFFPLPFRFNLYIEILVISMALVTTFFFTKFFKLYKEISNPALGTLDSLKDLLHQFELNKQYYVSFYLSFVPFFVCEMIIILESMPQTHHYSDTMLTIVFLGSVAFGLTMVYFIGMAWFKNFYGKYIDRIKKLVEEMKK</sequence>
<reference evidence="2 3" key="1">
    <citation type="submission" date="2019-03" db="EMBL/GenBank/DDBJ databases">
        <title>Genomic Encyclopedia of Type Strains, Phase III (KMG-III): the genomes of soil and plant-associated and newly described type strains.</title>
        <authorList>
            <person name="Whitman W."/>
        </authorList>
    </citation>
    <scope>NUCLEOTIDE SEQUENCE [LARGE SCALE GENOMIC DNA]</scope>
    <source>
        <strain evidence="2 3">CGMCC 1.12802</strain>
    </source>
</reference>
<dbReference type="AlphaFoldDB" id="A0A4R8IJZ5"/>
<feature type="transmembrane region" description="Helical" evidence="1">
    <location>
        <begin position="42"/>
        <end position="61"/>
    </location>
</feature>
<evidence type="ECO:0000313" key="3">
    <source>
        <dbReference type="Proteomes" id="UP000295313"/>
    </source>
</evidence>
<proteinExistence type="predicted"/>
<feature type="transmembrane region" description="Helical" evidence="1">
    <location>
        <begin position="67"/>
        <end position="87"/>
    </location>
</feature>
<name>A0A4R8IJZ5_9FLAO</name>